<feature type="transmembrane region" description="Helical" evidence="1">
    <location>
        <begin position="24"/>
        <end position="45"/>
    </location>
</feature>
<dbReference type="HOGENOM" id="CLU_3163906_0_0_9"/>
<reference evidence="2" key="1">
    <citation type="submission" date="2007-11" db="EMBL/GenBank/DDBJ databases">
        <authorList>
            <person name="Fulton L."/>
            <person name="Clifton S."/>
            <person name="Fulton B."/>
            <person name="Xu J."/>
            <person name="Minx P."/>
            <person name="Pepin K.H."/>
            <person name="Johnson M."/>
            <person name="Thiruvilangam P."/>
            <person name="Bhonagiri V."/>
            <person name="Nash W.E."/>
            <person name="Mardis E.R."/>
            <person name="Wilson R.K."/>
        </authorList>
    </citation>
    <scope>NUCLEOTIDE SEQUENCE [LARGE SCALE GENOMIC DNA]</scope>
    <source>
        <strain evidence="2">DSM 14662</strain>
    </source>
</reference>
<accession>B0MCN2</accession>
<evidence type="ECO:0000256" key="1">
    <source>
        <dbReference type="SAM" id="Phobius"/>
    </source>
</evidence>
<keyword evidence="1" id="KW-1133">Transmembrane helix</keyword>
<keyword evidence="1" id="KW-0472">Membrane</keyword>
<evidence type="ECO:0000313" key="3">
    <source>
        <dbReference type="Proteomes" id="UP000004935"/>
    </source>
</evidence>
<proteinExistence type="predicted"/>
<comment type="caution">
    <text evidence="2">The sequence shown here is derived from an EMBL/GenBank/DDBJ whole genome shotgun (WGS) entry which is preliminary data.</text>
</comment>
<dbReference type="EMBL" id="ABAX03000012">
    <property type="protein sequence ID" value="EDR97702.1"/>
    <property type="molecule type" value="Genomic_DNA"/>
</dbReference>
<keyword evidence="3" id="KW-1185">Reference proteome</keyword>
<name>B0MCN2_ANACD</name>
<dbReference type="Proteomes" id="UP000004935">
    <property type="component" value="Unassembled WGS sequence"/>
</dbReference>
<sequence>MGKKAGNLFQIFCLVEPPVDSWHFIIYGFWILRTKLLISFINFTCKI</sequence>
<protein>
    <submittedName>
        <fullName evidence="2">Uncharacterized protein</fullName>
    </submittedName>
</protein>
<evidence type="ECO:0000313" key="2">
    <source>
        <dbReference type="EMBL" id="EDR97702.1"/>
    </source>
</evidence>
<organism evidence="2 3">
    <name type="scientific">Anaerostipes caccae (strain DSM 14662 / CCUG 47493 / JCM 13470 / NCIMB 13811 / L1-92)</name>
    <dbReference type="NCBI Taxonomy" id="411490"/>
    <lineage>
        <taxon>Bacteria</taxon>
        <taxon>Bacillati</taxon>
        <taxon>Bacillota</taxon>
        <taxon>Clostridia</taxon>
        <taxon>Lachnospirales</taxon>
        <taxon>Lachnospiraceae</taxon>
        <taxon>Anaerostipes</taxon>
    </lineage>
</organism>
<dbReference type="AlphaFoldDB" id="B0MCN2"/>
<gene>
    <name evidence="2" type="ORF">ANACAC_01324</name>
</gene>
<keyword evidence="1" id="KW-0812">Transmembrane</keyword>
<reference evidence="2" key="2">
    <citation type="submission" date="2013-11" db="EMBL/GenBank/DDBJ databases">
        <title>Draft genome sequence of Anaerostipes caccae (DSM 14662).</title>
        <authorList>
            <person name="Sudarsanam P."/>
            <person name="Ley R."/>
            <person name="Guruge J."/>
            <person name="Turnbaugh P.J."/>
            <person name="Mahowald M."/>
            <person name="Liep D."/>
            <person name="Gordon J."/>
        </authorList>
    </citation>
    <scope>NUCLEOTIDE SEQUENCE</scope>
    <source>
        <strain evidence="2">DSM 14662</strain>
    </source>
</reference>